<sequence>MLEILTSFIISLLIGFLIGIERERSHPEGAQFIGVRTFILLSVLGTLIATLNQTGLTITTSAFVFGILLLNYFQISTNQRKNSNIGALTEITGGIIFCIGFMVPSLPLIAITLSAIILLILIERKRLHRLAREKFKPHEMETVIVLVIFTLGILPLLPDRTIDPWHFFNPRAFGLLIATIAGIQLCGYVAIHLFGERMGIPLSGFMGGLVSSTAVFAQVHQTLKRYPQAIPAILASGLLATVAMLVDVLLIIFVASPTLLVSIVGPLLAMISTGILLAVILLYYQKKINHDLTLLAKPLNLLSILQTSIFIGFLLLLVAMTKRIISINWILLISFLGGLLEIHGISLATALLYLGDKIELDQGCLMLYTAIMASFISKIVLLWTLTPLRFALQSTLLLMTMGVSGGMAYWFML</sequence>
<evidence type="ECO:0000313" key="4">
    <source>
        <dbReference type="EMBL" id="STO20680.1"/>
    </source>
</evidence>
<feature type="transmembrane region" description="Helical" evidence="1">
    <location>
        <begin position="365"/>
        <end position="383"/>
    </location>
</feature>
<feature type="transmembrane region" description="Helical" evidence="1">
    <location>
        <begin position="330"/>
        <end position="353"/>
    </location>
</feature>
<dbReference type="PANTHER" id="PTHR39084:SF1">
    <property type="entry name" value="DUF4010 DOMAIN-CONTAINING PROTEIN"/>
    <property type="match status" value="1"/>
</dbReference>
<dbReference type="STRING" id="1094715.GCA_000236165_01682"/>
<keyword evidence="1" id="KW-0472">Membrane</keyword>
<reference evidence="4 5" key="1">
    <citation type="submission" date="2018-06" db="EMBL/GenBank/DDBJ databases">
        <authorList>
            <consortium name="Pathogen Informatics"/>
            <person name="Doyle S."/>
        </authorList>
    </citation>
    <scope>NUCLEOTIDE SEQUENCE [LARGE SCALE GENOMIC DNA]</scope>
    <source>
        <strain evidence="4 5">NCTC11370</strain>
    </source>
</reference>
<feature type="transmembrane region" description="Helical" evidence="1">
    <location>
        <begin position="29"/>
        <end position="49"/>
    </location>
</feature>
<feature type="transmembrane region" description="Helical" evidence="1">
    <location>
        <begin position="229"/>
        <end position="252"/>
    </location>
</feature>
<keyword evidence="1" id="KW-1133">Transmembrane helix</keyword>
<dbReference type="EMBL" id="UGGT01000001">
    <property type="protein sequence ID" value="STO20680.1"/>
    <property type="molecule type" value="Genomic_DNA"/>
</dbReference>
<dbReference type="Pfam" id="PF02308">
    <property type="entry name" value="MgtC"/>
    <property type="match status" value="1"/>
</dbReference>
<dbReference type="PANTHER" id="PTHR39084">
    <property type="entry name" value="MEMBRANE PROTEIN-RELATED"/>
    <property type="match status" value="1"/>
</dbReference>
<feature type="transmembrane region" description="Helical" evidence="1">
    <location>
        <begin position="259"/>
        <end position="284"/>
    </location>
</feature>
<feature type="transmembrane region" description="Helical" evidence="1">
    <location>
        <begin position="142"/>
        <end position="158"/>
    </location>
</feature>
<dbReference type="OrthoDB" id="9813718at2"/>
<organism evidence="4 5">
    <name type="scientific">Fluoribacter dumoffii</name>
    <dbReference type="NCBI Taxonomy" id="463"/>
    <lineage>
        <taxon>Bacteria</taxon>
        <taxon>Pseudomonadati</taxon>
        <taxon>Pseudomonadota</taxon>
        <taxon>Gammaproteobacteria</taxon>
        <taxon>Legionellales</taxon>
        <taxon>Legionellaceae</taxon>
        <taxon>Fluoribacter</taxon>
    </lineage>
</organism>
<feature type="transmembrane region" description="Helical" evidence="1">
    <location>
        <begin position="56"/>
        <end position="74"/>
    </location>
</feature>
<evidence type="ECO:0000313" key="5">
    <source>
        <dbReference type="Proteomes" id="UP000254554"/>
    </source>
</evidence>
<dbReference type="RefSeq" id="WP_010652978.1">
    <property type="nucleotide sequence ID" value="NZ_JAPHOS010000001.1"/>
</dbReference>
<dbReference type="Pfam" id="PF13194">
    <property type="entry name" value="DUF4010"/>
    <property type="match status" value="1"/>
</dbReference>
<evidence type="ECO:0000259" key="3">
    <source>
        <dbReference type="Pfam" id="PF13194"/>
    </source>
</evidence>
<feature type="transmembrane region" description="Helical" evidence="1">
    <location>
        <begin position="299"/>
        <end position="318"/>
    </location>
</feature>
<gene>
    <name evidence="4" type="ORF">NCTC11370_00739</name>
</gene>
<proteinExistence type="predicted"/>
<evidence type="ECO:0000259" key="2">
    <source>
        <dbReference type="Pfam" id="PF02308"/>
    </source>
</evidence>
<feature type="transmembrane region" description="Helical" evidence="1">
    <location>
        <begin position="198"/>
        <end position="217"/>
    </location>
</feature>
<dbReference type="InterPro" id="IPR049177">
    <property type="entry name" value="MgtC_SapB_SrpB_YhiD_N"/>
</dbReference>
<evidence type="ECO:0000256" key="1">
    <source>
        <dbReference type="SAM" id="Phobius"/>
    </source>
</evidence>
<dbReference type="GeneID" id="93292642"/>
<feature type="transmembrane region" description="Helical" evidence="1">
    <location>
        <begin position="390"/>
        <end position="412"/>
    </location>
</feature>
<dbReference type="InterPro" id="IPR025105">
    <property type="entry name" value="DUF4010"/>
</dbReference>
<name>A0A377G885_9GAMM</name>
<dbReference type="AlphaFoldDB" id="A0A377G885"/>
<keyword evidence="5" id="KW-1185">Reference proteome</keyword>
<feature type="domain" description="DUF4010" evidence="3">
    <location>
        <begin position="180"/>
        <end position="384"/>
    </location>
</feature>
<feature type="transmembrane region" description="Helical" evidence="1">
    <location>
        <begin position="94"/>
        <end position="121"/>
    </location>
</feature>
<accession>A0A377G885</accession>
<feature type="transmembrane region" description="Helical" evidence="1">
    <location>
        <begin position="170"/>
        <end position="191"/>
    </location>
</feature>
<feature type="domain" description="MgtC/SapB/SrpB/YhiD N-terminal" evidence="2">
    <location>
        <begin position="9"/>
        <end position="129"/>
    </location>
</feature>
<protein>
    <submittedName>
        <fullName evidence="4">MgtC family</fullName>
    </submittedName>
</protein>
<keyword evidence="1" id="KW-0812">Transmembrane</keyword>
<dbReference type="Proteomes" id="UP000254554">
    <property type="component" value="Unassembled WGS sequence"/>
</dbReference>